<protein>
    <submittedName>
        <fullName evidence="1">Uncharacterized protein</fullName>
    </submittedName>
</protein>
<accession>A0A7R9GTL9</accession>
<name>A0A7R9GTL9_TIMPO</name>
<dbReference type="AlphaFoldDB" id="A0A7R9GTL9"/>
<gene>
    <name evidence="1" type="ORF">TPSB3V08_LOCUS929</name>
</gene>
<organism evidence="1">
    <name type="scientific">Timema poppense</name>
    <name type="common">Walking stick</name>
    <dbReference type="NCBI Taxonomy" id="170557"/>
    <lineage>
        <taxon>Eukaryota</taxon>
        <taxon>Metazoa</taxon>
        <taxon>Ecdysozoa</taxon>
        <taxon>Arthropoda</taxon>
        <taxon>Hexapoda</taxon>
        <taxon>Insecta</taxon>
        <taxon>Pterygota</taxon>
        <taxon>Neoptera</taxon>
        <taxon>Polyneoptera</taxon>
        <taxon>Phasmatodea</taxon>
        <taxon>Timematodea</taxon>
        <taxon>Timematoidea</taxon>
        <taxon>Timematidae</taxon>
        <taxon>Timema</taxon>
    </lineage>
</organism>
<proteinExistence type="predicted"/>
<reference evidence="1" key="1">
    <citation type="submission" date="2020-11" db="EMBL/GenBank/DDBJ databases">
        <authorList>
            <person name="Tran Van P."/>
        </authorList>
    </citation>
    <scope>NUCLEOTIDE SEQUENCE</scope>
</reference>
<dbReference type="EMBL" id="OD000318">
    <property type="protein sequence ID" value="CAD7396972.1"/>
    <property type="molecule type" value="Genomic_DNA"/>
</dbReference>
<evidence type="ECO:0000313" key="1">
    <source>
        <dbReference type="EMBL" id="CAD7396972.1"/>
    </source>
</evidence>
<sequence>MLRAVFARRVLGRRTGVVLVSSWLRGVHHVVGDVVSPGMVSGLQQLEDSRLNKVKQWPWNHICVKGEGVKIYEKKAWTFKPVEWGTHTPGGKLALPCKHTMLVVLGGKIPGLEWGTHATRG</sequence>